<dbReference type="PANTHER" id="PTHR48080:SF2">
    <property type="entry name" value="D-GALACTONATE DEHYDRATASE"/>
    <property type="match status" value="1"/>
</dbReference>
<dbReference type="InterPro" id="IPR029017">
    <property type="entry name" value="Enolase-like_N"/>
</dbReference>
<keyword evidence="4" id="KW-1185">Reference proteome</keyword>
<keyword evidence="1" id="KW-0456">Lyase</keyword>
<sequence>MKISNVIAYPVWVGHRNLCLVKVETEDGLYGWGESGVSGRELAVAGAVEHFRDFLIGKDSRHIGALWQEMYRGQYFEGGRVLSGAISAIDIALWDIAGKRFDVPVHELLGGAQRHKIPCFATSTADHTQDLIKDVKDLVSKGWTVVRATVGDGGAGDSAQWDVRKAIAQTTEILPQLRAEVGHEIVIGIDMHHRMSVAEAAAFCQKMPEGTIDFLEEPIRQQTPGAYKALRSMTNIPFAIGEEWASKWDFLPYLENDLTNFARIDVCNVGGLTEAMKVAAIAEAHYIDVMPHDPLGPICSAATNHMCAAIPNLSWTEIAPYSADKSDHDRLFINRPIEKAGYYEVSDKPGLGVDVREDLIKDQTFKFWEIPRRYKPDGSFTNW</sequence>
<dbReference type="CDD" id="cd03316">
    <property type="entry name" value="MR_like"/>
    <property type="match status" value="1"/>
</dbReference>
<comment type="caution">
    <text evidence="3">The sequence shown here is derived from an EMBL/GenBank/DDBJ whole genome shotgun (WGS) entry which is preliminary data.</text>
</comment>
<dbReference type="InterPro" id="IPR013342">
    <property type="entry name" value="Mandelate_racemase_C"/>
</dbReference>
<dbReference type="SUPFAM" id="SSF51604">
    <property type="entry name" value="Enolase C-terminal domain-like"/>
    <property type="match status" value="1"/>
</dbReference>
<dbReference type="SUPFAM" id="SSF54826">
    <property type="entry name" value="Enolase N-terminal domain-like"/>
    <property type="match status" value="1"/>
</dbReference>
<name>A0ABW2INH0_9PROT</name>
<evidence type="ECO:0000259" key="2">
    <source>
        <dbReference type="SMART" id="SM00922"/>
    </source>
</evidence>
<protein>
    <submittedName>
        <fullName evidence="3">Mandelate racemase/muconate lactonizing enzyme family protein</fullName>
    </submittedName>
</protein>
<evidence type="ECO:0000313" key="4">
    <source>
        <dbReference type="Proteomes" id="UP001596492"/>
    </source>
</evidence>
<proteinExistence type="predicted"/>
<dbReference type="Pfam" id="PF02746">
    <property type="entry name" value="MR_MLE_N"/>
    <property type="match status" value="1"/>
</dbReference>
<dbReference type="InterPro" id="IPR029065">
    <property type="entry name" value="Enolase_C-like"/>
</dbReference>
<gene>
    <name evidence="3" type="ORF">ACFQS8_13915</name>
</gene>
<dbReference type="Gene3D" id="3.30.390.10">
    <property type="entry name" value="Enolase-like, N-terminal domain"/>
    <property type="match status" value="1"/>
</dbReference>
<accession>A0ABW2INH0</accession>
<evidence type="ECO:0000313" key="3">
    <source>
        <dbReference type="EMBL" id="MFC7292724.1"/>
    </source>
</evidence>
<dbReference type="PANTHER" id="PTHR48080">
    <property type="entry name" value="D-GALACTONATE DEHYDRATASE-RELATED"/>
    <property type="match status" value="1"/>
</dbReference>
<dbReference type="PROSITE" id="PS00909">
    <property type="entry name" value="MR_MLE_2"/>
    <property type="match status" value="1"/>
</dbReference>
<reference evidence="4" key="1">
    <citation type="journal article" date="2019" name="Int. J. Syst. Evol. Microbiol.">
        <title>The Global Catalogue of Microorganisms (GCM) 10K type strain sequencing project: providing services to taxonomists for standard genome sequencing and annotation.</title>
        <authorList>
            <consortium name="The Broad Institute Genomics Platform"/>
            <consortium name="The Broad Institute Genome Sequencing Center for Infectious Disease"/>
            <person name="Wu L."/>
            <person name="Ma J."/>
        </authorList>
    </citation>
    <scope>NUCLEOTIDE SEQUENCE [LARGE SCALE GENOMIC DNA]</scope>
    <source>
        <strain evidence="4">CCUG 51308</strain>
    </source>
</reference>
<dbReference type="InterPro" id="IPR034593">
    <property type="entry name" value="DgoD-like"/>
</dbReference>
<dbReference type="InterPro" id="IPR036849">
    <property type="entry name" value="Enolase-like_C_sf"/>
</dbReference>
<dbReference type="Gene3D" id="3.20.20.120">
    <property type="entry name" value="Enolase-like C-terminal domain"/>
    <property type="match status" value="1"/>
</dbReference>
<feature type="domain" description="Mandelate racemase/muconate lactonizing enzyme C-terminal" evidence="2">
    <location>
        <begin position="128"/>
        <end position="237"/>
    </location>
</feature>
<dbReference type="SMART" id="SM00922">
    <property type="entry name" value="MR_MLE"/>
    <property type="match status" value="1"/>
</dbReference>
<dbReference type="SFLD" id="SFLDS00001">
    <property type="entry name" value="Enolase"/>
    <property type="match status" value="1"/>
</dbReference>
<dbReference type="EMBL" id="JBHTBR010000005">
    <property type="protein sequence ID" value="MFC7292724.1"/>
    <property type="molecule type" value="Genomic_DNA"/>
</dbReference>
<dbReference type="Proteomes" id="UP001596492">
    <property type="component" value="Unassembled WGS sequence"/>
</dbReference>
<dbReference type="RefSeq" id="WP_382168390.1">
    <property type="nucleotide sequence ID" value="NZ_JBHTBR010000005.1"/>
</dbReference>
<dbReference type="InterPro" id="IPR018110">
    <property type="entry name" value="Mandel_Rmase/mucon_lact_enz_CS"/>
</dbReference>
<organism evidence="3 4">
    <name type="scientific">Hirschia litorea</name>
    <dbReference type="NCBI Taxonomy" id="1199156"/>
    <lineage>
        <taxon>Bacteria</taxon>
        <taxon>Pseudomonadati</taxon>
        <taxon>Pseudomonadota</taxon>
        <taxon>Alphaproteobacteria</taxon>
        <taxon>Hyphomonadales</taxon>
        <taxon>Hyphomonadaceae</taxon>
        <taxon>Hirschia</taxon>
    </lineage>
</organism>
<dbReference type="Pfam" id="PF13378">
    <property type="entry name" value="MR_MLE_C"/>
    <property type="match status" value="1"/>
</dbReference>
<dbReference type="InterPro" id="IPR013341">
    <property type="entry name" value="Mandelate_racemase_N_dom"/>
</dbReference>
<dbReference type="PROSITE" id="PS00908">
    <property type="entry name" value="MR_MLE_1"/>
    <property type="match status" value="1"/>
</dbReference>
<dbReference type="SFLD" id="SFLDG00179">
    <property type="entry name" value="mandelate_racemase"/>
    <property type="match status" value="1"/>
</dbReference>
<evidence type="ECO:0000256" key="1">
    <source>
        <dbReference type="ARBA" id="ARBA00023239"/>
    </source>
</evidence>